<dbReference type="InterPro" id="IPR009045">
    <property type="entry name" value="Zn_M74/Hedgehog-like"/>
</dbReference>
<keyword evidence="4" id="KW-1185">Reference proteome</keyword>
<dbReference type="Pfam" id="PF08291">
    <property type="entry name" value="Peptidase_M15_3"/>
    <property type="match status" value="1"/>
</dbReference>
<gene>
    <name evidence="3" type="ORF">GT360_03835</name>
</gene>
<evidence type="ECO:0000256" key="1">
    <source>
        <dbReference type="SAM" id="SignalP"/>
    </source>
</evidence>
<name>A0A7Z2T1S4_9VIBR</name>
<dbReference type="EMBL" id="CP047475">
    <property type="protein sequence ID" value="QIA62697.1"/>
    <property type="molecule type" value="Genomic_DNA"/>
</dbReference>
<dbReference type="AlphaFoldDB" id="A0A7Z2T1S4"/>
<evidence type="ECO:0000313" key="3">
    <source>
        <dbReference type="EMBL" id="QIA62697.1"/>
    </source>
</evidence>
<feature type="chain" id="PRO_5031083940" description="Peptidase M15A C-terminal domain-containing protein" evidence="1">
    <location>
        <begin position="25"/>
        <end position="219"/>
    </location>
</feature>
<dbReference type="RefSeq" id="WP_164647592.1">
    <property type="nucleotide sequence ID" value="NZ_CP047475.1"/>
</dbReference>
<evidence type="ECO:0000313" key="4">
    <source>
        <dbReference type="Proteomes" id="UP000464262"/>
    </source>
</evidence>
<keyword evidence="1" id="KW-0732">Signal</keyword>
<dbReference type="SUPFAM" id="SSF55166">
    <property type="entry name" value="Hedgehog/DD-peptidase"/>
    <property type="match status" value="1"/>
</dbReference>
<accession>A0A7Z2T1S4</accession>
<reference evidence="3 4" key="1">
    <citation type="submission" date="2020-01" db="EMBL/GenBank/DDBJ databases">
        <title>Whole genome and functional gene identification of agarase of Vibrio HN897.</title>
        <authorList>
            <person name="Liu Y."/>
            <person name="Zhao Z."/>
        </authorList>
    </citation>
    <scope>NUCLEOTIDE SEQUENCE [LARGE SCALE GENOMIC DNA]</scope>
    <source>
        <strain evidence="3 4">HN897</strain>
    </source>
</reference>
<organism evidence="3 4">
    <name type="scientific">Vibrio astriarenae</name>
    <dbReference type="NCBI Taxonomy" id="1481923"/>
    <lineage>
        <taxon>Bacteria</taxon>
        <taxon>Pseudomonadati</taxon>
        <taxon>Pseudomonadota</taxon>
        <taxon>Gammaproteobacteria</taxon>
        <taxon>Vibrionales</taxon>
        <taxon>Vibrionaceae</taxon>
        <taxon>Vibrio</taxon>
    </lineage>
</organism>
<feature type="signal peptide" evidence="1">
    <location>
        <begin position="1"/>
        <end position="24"/>
    </location>
</feature>
<dbReference type="InterPro" id="IPR013230">
    <property type="entry name" value="Peptidase_M15A_C"/>
</dbReference>
<protein>
    <recommendedName>
        <fullName evidence="2">Peptidase M15A C-terminal domain-containing protein</fullName>
    </recommendedName>
</protein>
<dbReference type="Gene3D" id="3.30.1380.10">
    <property type="match status" value="1"/>
</dbReference>
<feature type="domain" description="Peptidase M15A C-terminal" evidence="2">
    <location>
        <begin position="120"/>
        <end position="185"/>
    </location>
</feature>
<evidence type="ECO:0000259" key="2">
    <source>
        <dbReference type="Pfam" id="PF08291"/>
    </source>
</evidence>
<dbReference type="Proteomes" id="UP000464262">
    <property type="component" value="Chromosome 1"/>
</dbReference>
<proteinExistence type="predicted"/>
<sequence length="219" mass="24790">MIRSLFPRLVLASVLFTHYLPSLSAEDYQALYKDSHNLTYDDLIVEVHGLKLPTRTAFLGWMIMNGVTEEVTAIHQQFIEAGIYEKKGVTMPLHLVLLQGTDWVLNDTSLFTLPSPENVPNMIRTLKFIQQYVEPELGPLIPVSGKRSTIYNESAGGAPRSKHMEFCALDLVPMNDITRTELHRKLMKIYNVAGRENGMGLGLYSGVRFHIDTCGHRSW</sequence>
<dbReference type="KEGG" id="vas:GT360_03835"/>